<evidence type="ECO:0000256" key="2">
    <source>
        <dbReference type="ARBA" id="ARBA00022801"/>
    </source>
</evidence>
<feature type="domain" description="GH18" evidence="10">
    <location>
        <begin position="27"/>
        <end position="401"/>
    </location>
</feature>
<evidence type="ECO:0000313" key="12">
    <source>
        <dbReference type="Proteomes" id="UP001209540"/>
    </source>
</evidence>
<sequence>MRNFLQHLTFLLLFVTNILADSSAKHRTLTGYVVDWEVPKSIPWDKLDYINYAFGVPDRSGKLTQFNGNQLKSVVNDAHNNNKSVCLSVGGWTGSLYFSSLVRQEESRQSFANNIVQAIEKYDLDGIDIDWEYPNSHNGISCNQNNPQDTSNFLKFIQLLRSKLDAKFSKQRKRLTAAVSTLVFNDEKQVPFEYLDPAWATAFDAIQIMGYDLNGFHNNYTGANAPLYYSGTKHELTVSLATQLWNRAGIPYEKMVLGIPFFGYTTLVNKPTATVDGNHQFFPIDHSQPQIQADLYDLLEADPCPNSTKKSYSGEMQWRSIEQHVLNSSAWQMFFDRDTVTPFAYNKQKAQFLSFDNPESIKAKIDHVKRYKLGGMMVWSIEMDDKKQTLLNALQDLYKED</sequence>
<dbReference type="Pfam" id="PF00704">
    <property type="entry name" value="Glyco_hydro_18"/>
    <property type="match status" value="1"/>
</dbReference>
<keyword evidence="4" id="KW-0119">Carbohydrate metabolism</keyword>
<comment type="caution">
    <text evidence="11">The sequence shown here is derived from an EMBL/GenBank/DDBJ whole genome shotgun (WGS) entry which is preliminary data.</text>
</comment>
<evidence type="ECO:0000259" key="10">
    <source>
        <dbReference type="PROSITE" id="PS51910"/>
    </source>
</evidence>
<evidence type="ECO:0000256" key="9">
    <source>
        <dbReference type="SAM" id="SignalP"/>
    </source>
</evidence>
<dbReference type="SUPFAM" id="SSF54556">
    <property type="entry name" value="Chitinase insertion domain"/>
    <property type="match status" value="1"/>
</dbReference>
<keyword evidence="2 7" id="KW-0378">Hydrolase</keyword>
<comment type="catalytic activity">
    <reaction evidence="1">
        <text>Random endo-hydrolysis of N-acetyl-beta-D-glucosaminide (1-&gt;4)-beta-linkages in chitin and chitodextrins.</text>
        <dbReference type="EC" id="3.2.1.14"/>
    </reaction>
</comment>
<dbReference type="GO" id="GO:0006032">
    <property type="term" value="P:chitin catabolic process"/>
    <property type="evidence" value="ECO:0007669"/>
    <property type="project" value="UniProtKB-KW"/>
</dbReference>
<gene>
    <name evidence="11" type="ORF">BDA99DRAFT_584256</name>
</gene>
<keyword evidence="9" id="KW-0732">Signal</keyword>
<keyword evidence="12" id="KW-1185">Reference proteome</keyword>
<dbReference type="Proteomes" id="UP001209540">
    <property type="component" value="Unassembled WGS sequence"/>
</dbReference>
<dbReference type="Gene3D" id="3.20.20.80">
    <property type="entry name" value="Glycosidases"/>
    <property type="match status" value="2"/>
</dbReference>
<dbReference type="SMART" id="SM00636">
    <property type="entry name" value="Glyco_18"/>
    <property type="match status" value="1"/>
</dbReference>
<evidence type="ECO:0000256" key="4">
    <source>
        <dbReference type="ARBA" id="ARBA00023277"/>
    </source>
</evidence>
<dbReference type="InterPro" id="IPR001223">
    <property type="entry name" value="Glyco_hydro18_cat"/>
</dbReference>
<dbReference type="SUPFAM" id="SSF51445">
    <property type="entry name" value="(Trans)glycosidases"/>
    <property type="match status" value="1"/>
</dbReference>
<reference evidence="11" key="2">
    <citation type="submission" date="2023-02" db="EMBL/GenBank/DDBJ databases">
        <authorList>
            <consortium name="DOE Joint Genome Institute"/>
            <person name="Mondo S.J."/>
            <person name="Chang Y."/>
            <person name="Wang Y."/>
            <person name="Ahrendt S."/>
            <person name="Andreopoulos W."/>
            <person name="Barry K."/>
            <person name="Beard J."/>
            <person name="Benny G.L."/>
            <person name="Blankenship S."/>
            <person name="Bonito G."/>
            <person name="Cuomo C."/>
            <person name="Desiro A."/>
            <person name="Gervers K.A."/>
            <person name="Hundley H."/>
            <person name="Kuo A."/>
            <person name="LaButti K."/>
            <person name="Lang B.F."/>
            <person name="Lipzen A."/>
            <person name="O'Donnell K."/>
            <person name="Pangilinan J."/>
            <person name="Reynolds N."/>
            <person name="Sandor L."/>
            <person name="Smith M.W."/>
            <person name="Tsang A."/>
            <person name="Grigoriev I.V."/>
            <person name="Stajich J.E."/>
            <person name="Spatafora J.W."/>
        </authorList>
    </citation>
    <scope>NUCLEOTIDE SEQUENCE</scope>
    <source>
        <strain evidence="11">RSA 2281</strain>
    </source>
</reference>
<feature type="chain" id="PRO_5042280820" evidence="9">
    <location>
        <begin position="21"/>
        <end position="401"/>
    </location>
</feature>
<accession>A0AAD5PIM5</accession>
<dbReference type="EMBL" id="JAIXMP010000002">
    <property type="protein sequence ID" value="KAI9276933.1"/>
    <property type="molecule type" value="Genomic_DNA"/>
</dbReference>
<dbReference type="PROSITE" id="PS01095">
    <property type="entry name" value="GH18_1"/>
    <property type="match status" value="1"/>
</dbReference>
<protein>
    <submittedName>
        <fullName evidence="11">Glycoside hydrolase superfamily</fullName>
    </submittedName>
</protein>
<evidence type="ECO:0000256" key="1">
    <source>
        <dbReference type="ARBA" id="ARBA00000822"/>
    </source>
</evidence>
<dbReference type="InterPro" id="IPR011583">
    <property type="entry name" value="Chitinase_II/V-like_cat"/>
</dbReference>
<keyword evidence="6" id="KW-0624">Polysaccharide degradation</keyword>
<feature type="signal peptide" evidence="9">
    <location>
        <begin position="1"/>
        <end position="20"/>
    </location>
</feature>
<dbReference type="GO" id="GO:0008061">
    <property type="term" value="F:chitin binding"/>
    <property type="evidence" value="ECO:0007669"/>
    <property type="project" value="InterPro"/>
</dbReference>
<evidence type="ECO:0000256" key="8">
    <source>
        <dbReference type="RuleBase" id="RU004453"/>
    </source>
</evidence>
<dbReference type="InterPro" id="IPR001579">
    <property type="entry name" value="Glyco_hydro_18_chit_AS"/>
</dbReference>
<dbReference type="InterPro" id="IPR029070">
    <property type="entry name" value="Chitinase_insertion_sf"/>
</dbReference>
<evidence type="ECO:0000256" key="6">
    <source>
        <dbReference type="ARBA" id="ARBA00023326"/>
    </source>
</evidence>
<dbReference type="InterPro" id="IPR017853">
    <property type="entry name" value="GH"/>
</dbReference>
<reference evidence="11" key="1">
    <citation type="journal article" date="2022" name="IScience">
        <title>Evolution of zygomycete secretomes and the origins of terrestrial fungal ecologies.</title>
        <authorList>
            <person name="Chang Y."/>
            <person name="Wang Y."/>
            <person name="Mondo S."/>
            <person name="Ahrendt S."/>
            <person name="Andreopoulos W."/>
            <person name="Barry K."/>
            <person name="Beard J."/>
            <person name="Benny G.L."/>
            <person name="Blankenship S."/>
            <person name="Bonito G."/>
            <person name="Cuomo C."/>
            <person name="Desiro A."/>
            <person name="Gervers K.A."/>
            <person name="Hundley H."/>
            <person name="Kuo A."/>
            <person name="LaButti K."/>
            <person name="Lang B.F."/>
            <person name="Lipzen A."/>
            <person name="O'Donnell K."/>
            <person name="Pangilinan J."/>
            <person name="Reynolds N."/>
            <person name="Sandor L."/>
            <person name="Smith M.E."/>
            <person name="Tsang A."/>
            <person name="Grigoriev I.V."/>
            <person name="Stajich J.E."/>
            <person name="Spatafora J.W."/>
        </authorList>
    </citation>
    <scope>NUCLEOTIDE SEQUENCE</scope>
    <source>
        <strain evidence="11">RSA 2281</strain>
    </source>
</reference>
<keyword evidence="5 7" id="KW-0326">Glycosidase</keyword>
<comment type="similarity">
    <text evidence="8">Belongs to the glycosyl hydrolase 18 family.</text>
</comment>
<evidence type="ECO:0000256" key="5">
    <source>
        <dbReference type="ARBA" id="ARBA00023295"/>
    </source>
</evidence>
<organism evidence="11 12">
    <name type="scientific">Phascolomyces articulosus</name>
    <dbReference type="NCBI Taxonomy" id="60185"/>
    <lineage>
        <taxon>Eukaryota</taxon>
        <taxon>Fungi</taxon>
        <taxon>Fungi incertae sedis</taxon>
        <taxon>Mucoromycota</taxon>
        <taxon>Mucoromycotina</taxon>
        <taxon>Mucoromycetes</taxon>
        <taxon>Mucorales</taxon>
        <taxon>Lichtheimiaceae</taxon>
        <taxon>Phascolomyces</taxon>
    </lineage>
</organism>
<dbReference type="GO" id="GO:0008843">
    <property type="term" value="F:endochitinase activity"/>
    <property type="evidence" value="ECO:0007669"/>
    <property type="project" value="UniProtKB-EC"/>
</dbReference>
<dbReference type="GO" id="GO:0000272">
    <property type="term" value="P:polysaccharide catabolic process"/>
    <property type="evidence" value="ECO:0007669"/>
    <property type="project" value="UniProtKB-KW"/>
</dbReference>
<dbReference type="AlphaFoldDB" id="A0AAD5PIM5"/>
<dbReference type="InterPro" id="IPR050314">
    <property type="entry name" value="Glycosyl_Hydrlase_18"/>
</dbReference>
<dbReference type="PROSITE" id="PS51910">
    <property type="entry name" value="GH18_2"/>
    <property type="match status" value="1"/>
</dbReference>
<evidence type="ECO:0000256" key="7">
    <source>
        <dbReference type="RuleBase" id="RU000489"/>
    </source>
</evidence>
<evidence type="ECO:0000313" key="11">
    <source>
        <dbReference type="EMBL" id="KAI9276933.1"/>
    </source>
</evidence>
<name>A0AAD5PIM5_9FUNG</name>
<dbReference type="PANTHER" id="PTHR11177">
    <property type="entry name" value="CHITINASE"/>
    <property type="match status" value="1"/>
</dbReference>
<evidence type="ECO:0000256" key="3">
    <source>
        <dbReference type="ARBA" id="ARBA00023024"/>
    </source>
</evidence>
<dbReference type="PANTHER" id="PTHR11177:SF317">
    <property type="entry name" value="CHITINASE 12-RELATED"/>
    <property type="match status" value="1"/>
</dbReference>
<keyword evidence="3" id="KW-0146">Chitin degradation</keyword>
<proteinExistence type="inferred from homology"/>